<evidence type="ECO:0000313" key="2">
    <source>
        <dbReference type="Proteomes" id="UP000298656"/>
    </source>
</evidence>
<sequence>MRSTDNRSLRYQVEKWLAPAPTSAVHVTEFGRTRWGRTRYVCVETSSPTGLRVLFFFRHDDSTWHVFPPAADMQKSTTGRIGV</sequence>
<dbReference type="AlphaFoldDB" id="A0A4P8II12"/>
<organism evidence="1 2">
    <name type="scientific">Trinickia violacea</name>
    <dbReference type="NCBI Taxonomy" id="2571746"/>
    <lineage>
        <taxon>Bacteria</taxon>
        <taxon>Pseudomonadati</taxon>
        <taxon>Pseudomonadota</taxon>
        <taxon>Betaproteobacteria</taxon>
        <taxon>Burkholderiales</taxon>
        <taxon>Burkholderiaceae</taxon>
        <taxon>Trinickia</taxon>
    </lineage>
</organism>
<keyword evidence="2" id="KW-1185">Reference proteome</keyword>
<dbReference type="OrthoDB" id="8926609at2"/>
<name>A0A4P8II12_9BURK</name>
<dbReference type="EMBL" id="CP040077">
    <property type="protein sequence ID" value="QCP48308.1"/>
    <property type="molecule type" value="Genomic_DNA"/>
</dbReference>
<gene>
    <name evidence="1" type="ORF">FAZ95_03375</name>
</gene>
<proteinExistence type="predicted"/>
<evidence type="ECO:0000313" key="1">
    <source>
        <dbReference type="EMBL" id="QCP48308.1"/>
    </source>
</evidence>
<dbReference type="RefSeq" id="WP_137331150.1">
    <property type="nucleotide sequence ID" value="NZ_CP040077.1"/>
</dbReference>
<dbReference type="Proteomes" id="UP000298656">
    <property type="component" value="Chromosome 1"/>
</dbReference>
<reference evidence="1 2" key="1">
    <citation type="submission" date="2019-05" db="EMBL/GenBank/DDBJ databases">
        <title>Burkholderia sp. DHOD12, isolated from subtropical forest soil.</title>
        <authorList>
            <person name="Gao Z.-H."/>
            <person name="Qiu L.-H."/>
        </authorList>
    </citation>
    <scope>NUCLEOTIDE SEQUENCE [LARGE SCALE GENOMIC DNA]</scope>
    <source>
        <strain evidence="1 2">DHOD12</strain>
    </source>
</reference>
<protein>
    <submittedName>
        <fullName evidence="1">Uncharacterized protein</fullName>
    </submittedName>
</protein>
<accession>A0A4P8II12</accession>
<dbReference type="KEGG" id="tvl:FAZ95_03375"/>